<reference evidence="1" key="1">
    <citation type="submission" date="2022-10" db="EMBL/GenBank/DDBJ databases">
        <title>The WGS of Solirubrobacter ginsenosidimutans DSM 21036.</title>
        <authorList>
            <person name="Jiang Z."/>
        </authorList>
    </citation>
    <scope>NUCLEOTIDE SEQUENCE</scope>
    <source>
        <strain evidence="1">DSM 21036</strain>
    </source>
</reference>
<dbReference type="Proteomes" id="UP001149140">
    <property type="component" value="Unassembled WGS sequence"/>
</dbReference>
<accession>A0A9X3N1Y2</accession>
<sequence length="131" mass="13295">MIAAAAALSSCGGGASSGHAPPPNVAVVVPDGVLRELGEPCAGGEPYLYAHATAAFRIEDAGGKTVLRGELPEGKAIAALNHDPGVPRVPTFCRFELHADLATSARYRLVLPEGDPVPLAFKDGKATAVIG</sequence>
<name>A0A9X3N1Y2_9ACTN</name>
<gene>
    <name evidence="1" type="ORF">OM076_34920</name>
</gene>
<comment type="caution">
    <text evidence="1">The sequence shown here is derived from an EMBL/GenBank/DDBJ whole genome shotgun (WGS) entry which is preliminary data.</text>
</comment>
<protein>
    <submittedName>
        <fullName evidence="1">Uncharacterized protein</fullName>
    </submittedName>
</protein>
<keyword evidence="2" id="KW-1185">Reference proteome</keyword>
<dbReference type="EMBL" id="JAPDOD010000048">
    <property type="protein sequence ID" value="MDA0165515.1"/>
    <property type="molecule type" value="Genomic_DNA"/>
</dbReference>
<organism evidence="1 2">
    <name type="scientific">Solirubrobacter ginsenosidimutans</name>
    <dbReference type="NCBI Taxonomy" id="490573"/>
    <lineage>
        <taxon>Bacteria</taxon>
        <taxon>Bacillati</taxon>
        <taxon>Actinomycetota</taxon>
        <taxon>Thermoleophilia</taxon>
        <taxon>Solirubrobacterales</taxon>
        <taxon>Solirubrobacteraceae</taxon>
        <taxon>Solirubrobacter</taxon>
    </lineage>
</organism>
<evidence type="ECO:0000313" key="1">
    <source>
        <dbReference type="EMBL" id="MDA0165515.1"/>
    </source>
</evidence>
<dbReference type="AlphaFoldDB" id="A0A9X3N1Y2"/>
<dbReference type="RefSeq" id="WP_270044775.1">
    <property type="nucleotide sequence ID" value="NZ_JAPDOD010000048.1"/>
</dbReference>
<evidence type="ECO:0000313" key="2">
    <source>
        <dbReference type="Proteomes" id="UP001149140"/>
    </source>
</evidence>
<proteinExistence type="predicted"/>